<dbReference type="NCBIfam" id="NF008967">
    <property type="entry name" value="PRK12313.1"/>
    <property type="match status" value="1"/>
</dbReference>
<keyword evidence="13 15" id="KW-0119">Carbohydrate metabolism</keyword>
<dbReference type="GO" id="GO:0005978">
    <property type="term" value="P:glycogen biosynthetic process"/>
    <property type="evidence" value="ECO:0007669"/>
    <property type="project" value="UniProtKB-UniRule"/>
</dbReference>
<evidence type="ECO:0000256" key="8">
    <source>
        <dbReference type="ARBA" id="ARBA00022679"/>
    </source>
</evidence>
<dbReference type="InterPro" id="IPR004193">
    <property type="entry name" value="Glyco_hydro_13_N"/>
</dbReference>
<feature type="active site" description="Proton donor" evidence="15">
    <location>
        <position position="946"/>
    </location>
</feature>
<dbReference type="AlphaFoldDB" id="A0A853DH66"/>
<dbReference type="Pfam" id="PF22019">
    <property type="entry name" value="GlgB_N"/>
    <property type="match status" value="1"/>
</dbReference>
<dbReference type="Pfam" id="PF00128">
    <property type="entry name" value="Alpha-amylase"/>
    <property type="match status" value="1"/>
</dbReference>
<evidence type="ECO:0000256" key="1">
    <source>
        <dbReference type="ARBA" id="ARBA00000826"/>
    </source>
</evidence>
<dbReference type="PANTHER" id="PTHR43651">
    <property type="entry name" value="1,4-ALPHA-GLUCAN-BRANCHING ENZYME"/>
    <property type="match status" value="1"/>
</dbReference>
<keyword evidence="7 15" id="KW-0328">Glycosyltransferase</keyword>
<evidence type="ECO:0000256" key="12">
    <source>
        <dbReference type="ARBA" id="ARBA00023056"/>
    </source>
</evidence>
<dbReference type="SUPFAM" id="SSF51011">
    <property type="entry name" value="Glycosyl hydrolase domain"/>
    <property type="match status" value="1"/>
</dbReference>
<dbReference type="InterPro" id="IPR017853">
    <property type="entry name" value="GH"/>
</dbReference>
<dbReference type="CDD" id="cd02855">
    <property type="entry name" value="E_set_GBE_prok_N"/>
    <property type="match status" value="1"/>
</dbReference>
<dbReference type="Pfam" id="PF18085">
    <property type="entry name" value="Mak_N_cap"/>
    <property type="match status" value="1"/>
</dbReference>
<keyword evidence="11" id="KW-0067">ATP-binding</keyword>
<dbReference type="Gene3D" id="3.90.1200.10">
    <property type="match status" value="1"/>
</dbReference>
<name>A0A853DH66_9MICO</name>
<dbReference type="GO" id="GO:0004553">
    <property type="term" value="F:hydrolase activity, hydrolyzing O-glycosyl compounds"/>
    <property type="evidence" value="ECO:0007669"/>
    <property type="project" value="InterPro"/>
</dbReference>
<dbReference type="FunFam" id="3.20.20.80:FF:000003">
    <property type="entry name" value="1,4-alpha-glucan branching enzyme GlgB"/>
    <property type="match status" value="1"/>
</dbReference>
<dbReference type="SUPFAM" id="SSF81296">
    <property type="entry name" value="E set domains"/>
    <property type="match status" value="2"/>
</dbReference>
<dbReference type="InterPro" id="IPR006407">
    <property type="entry name" value="GlgB"/>
</dbReference>
<dbReference type="SUPFAM" id="SSF51445">
    <property type="entry name" value="(Trans)glycosidases"/>
    <property type="match status" value="1"/>
</dbReference>
<dbReference type="Proteomes" id="UP000571817">
    <property type="component" value="Unassembled WGS sequence"/>
</dbReference>
<comment type="similarity">
    <text evidence="4 15">Belongs to the glycosyl hydrolase 13 family. GlgB subfamily.</text>
</comment>
<dbReference type="Pfam" id="PF02922">
    <property type="entry name" value="CBM_48"/>
    <property type="match status" value="1"/>
</dbReference>
<dbReference type="InterPro" id="IPR054169">
    <property type="entry name" value="GlgB_N"/>
</dbReference>
<keyword evidence="10" id="KW-0418">Kinase</keyword>
<dbReference type="GO" id="GO:0016301">
    <property type="term" value="F:kinase activity"/>
    <property type="evidence" value="ECO:0007669"/>
    <property type="project" value="UniProtKB-KW"/>
</dbReference>
<dbReference type="RefSeq" id="WP_179481961.1">
    <property type="nucleotide sequence ID" value="NZ_JACCFW010000001.1"/>
</dbReference>
<feature type="domain" description="Glycosyl hydrolase family 13 catalytic" evidence="16">
    <location>
        <begin position="741"/>
        <end position="1099"/>
    </location>
</feature>
<dbReference type="InterPro" id="IPR040999">
    <property type="entry name" value="Mak_N_cap"/>
</dbReference>
<dbReference type="HAMAP" id="MF_00685">
    <property type="entry name" value="GlgB"/>
    <property type="match status" value="1"/>
</dbReference>
<keyword evidence="8 15" id="KW-0808">Transferase</keyword>
<dbReference type="EMBL" id="JACCFW010000001">
    <property type="protein sequence ID" value="NYJ75363.1"/>
    <property type="molecule type" value="Genomic_DNA"/>
</dbReference>
<evidence type="ECO:0000256" key="10">
    <source>
        <dbReference type="ARBA" id="ARBA00022777"/>
    </source>
</evidence>
<comment type="similarity">
    <text evidence="3">Belongs to the aminoglycoside phosphotransferase family.</text>
</comment>
<feature type="active site" description="Nucleophile" evidence="15">
    <location>
        <position position="893"/>
    </location>
</feature>
<evidence type="ECO:0000256" key="14">
    <source>
        <dbReference type="ARBA" id="ARBA00049067"/>
    </source>
</evidence>
<reference evidence="17 18" key="1">
    <citation type="submission" date="2020-07" db="EMBL/GenBank/DDBJ databases">
        <title>Sequencing the genomes of 1000 actinobacteria strains.</title>
        <authorList>
            <person name="Klenk H.-P."/>
        </authorList>
    </citation>
    <scope>NUCLEOTIDE SEQUENCE [LARGE SCALE GENOMIC DNA]</scope>
    <source>
        <strain evidence="17 18">DSM 29531</strain>
    </source>
</reference>
<dbReference type="SMART" id="SM00642">
    <property type="entry name" value="Aamy"/>
    <property type="match status" value="1"/>
</dbReference>
<dbReference type="Gene3D" id="2.60.40.1180">
    <property type="entry name" value="Golgi alpha-mannosidase II"/>
    <property type="match status" value="1"/>
</dbReference>
<comment type="caution">
    <text evidence="17">The sequence shown here is derived from an EMBL/GenBank/DDBJ whole genome shotgun (WGS) entry which is preliminary data.</text>
</comment>
<evidence type="ECO:0000256" key="11">
    <source>
        <dbReference type="ARBA" id="ARBA00022840"/>
    </source>
</evidence>
<evidence type="ECO:0000313" key="17">
    <source>
        <dbReference type="EMBL" id="NYJ75363.1"/>
    </source>
</evidence>
<dbReference type="GO" id="GO:0005524">
    <property type="term" value="F:ATP binding"/>
    <property type="evidence" value="ECO:0007669"/>
    <property type="project" value="UniProtKB-KW"/>
</dbReference>
<proteinExistence type="inferred from homology"/>
<evidence type="ECO:0000256" key="15">
    <source>
        <dbReference type="HAMAP-Rule" id="MF_00685"/>
    </source>
</evidence>
<gene>
    <name evidence="15" type="primary">glgB</name>
    <name evidence="17" type="ORF">HNR15_002326</name>
</gene>
<dbReference type="InterPro" id="IPR013780">
    <property type="entry name" value="Glyco_hydro_b"/>
</dbReference>
<keyword evidence="18" id="KW-1185">Reference proteome</keyword>
<keyword evidence="6 15" id="KW-0321">Glycogen metabolism</keyword>
<dbReference type="NCBIfam" id="TIGR01515">
    <property type="entry name" value="branching_enzym"/>
    <property type="match status" value="1"/>
</dbReference>
<sequence>MAIVYETTLQPSKLDLIAGWIGGQRWYTGKAHTPKLERLGFYRFDDPEGEVGIEVMVLADTGGAGDPVVYQVPVTWRAEPVAELEHALIGVTEHGTLGTRYGYDGCHDPVCAAALLECIVTGGAQASLEIHASDGAVRREQGSIRVQGSGSREITMPQIVRSRVLTGEQSNTSVIYEVTDADGASKSFILKVFRVLHDGENPDVVLQSALSRADSSQVPTMLGAIQATWPGVDGRQEQGHVAFAQEFLPGVQDAWREATAAAVADADFTRQARELGAATASVHTALATAFGVTDPSVADVARVTDGMRDRFSQACDRASELGAHIDRFRDLIAAARDARWPALQRIHGDYHLGQVLDVHDRGWVLLDFEGEPLRPLAERNEPDSPLRDVAGMLRSFDYAAGSAERETSEDRRAWAQATRDAFVQGYVAAGGLDLAAYGPILDAFEIDKASYEVEYEARNRPSWLAIPTTAILRLLADERQAAVPSTAAILPPPPVDVHEADALLMGVHSDPHSVLGGQTDARGPFVRALRPFAETVQVLLEDGTRVPLTHEYEGIWTGRLPVAQLPDYRLITTYEDGYEHVQDDPYRFLPTLGDIDLFLIGEGRHEQLWTVLGAHIRSYDGPLGQVTGTSFAVWAPNAKGVRVIGDFNFWNGEAHGMRQLGNSGVWELFVPGVGAGRSYKFKVCCADRVWRDRADPMARAAETAPATASVVTQTAYEWGDEKWLADRGSVDPHTRPMSVYEVHLGSWRQGLSYAEMAEDLVNYVRDLGFTHVEFMPVMEHPYPPSWGYHVTGYYAPNSRMGTPDDFRHLVDELHQAGIGVILDWVPGHFATDEWALAKFDGTALYEHPDPRKGWHKEWGSYVFDFGRPHVRNFLFANALYWLEEFHADGLRVDGVASMLYLDYSRDEGEWIPNIYGGRENLDAVKLLQETNATAYRRNPGTVMIAEESTSWPGVTQPTSADGLGFGFKWNMGWMHDSLDYMSHPPIYRKYHHGEMTFALVYAWSEQFVLPISHDEVVHGKGSLLRKMPGDRWEQLANLRAYVANMWSHPGKQLLFMGQEFAQEAEWADGRSLDWWLLEQPAHWGVHAMVKDLNRLYAAHPALWELDNEPRGFGWIDADDGDRNTFSYLRFGKSTDDVVAVVANFSGAEHTGVRIGLPHPGTWAEVLNTDAEGYGGGGRGNLGSVTAEPVPMHGQPFSAVMTLPPLAALWFVPEHDLTSDSAPAPTQQGA</sequence>
<dbReference type="InterPro" id="IPR044143">
    <property type="entry name" value="GlgB_N_E_set_prok"/>
</dbReference>
<evidence type="ECO:0000313" key="18">
    <source>
        <dbReference type="Proteomes" id="UP000571817"/>
    </source>
</evidence>
<evidence type="ECO:0000256" key="4">
    <source>
        <dbReference type="ARBA" id="ARBA00009000"/>
    </source>
</evidence>
<evidence type="ECO:0000256" key="13">
    <source>
        <dbReference type="ARBA" id="ARBA00023277"/>
    </source>
</evidence>
<dbReference type="Pfam" id="PF02806">
    <property type="entry name" value="Alpha-amylase_C"/>
    <property type="match status" value="1"/>
</dbReference>
<dbReference type="PANTHER" id="PTHR43651:SF3">
    <property type="entry name" value="1,4-ALPHA-GLUCAN-BRANCHING ENZYME"/>
    <property type="match status" value="1"/>
</dbReference>
<evidence type="ECO:0000256" key="3">
    <source>
        <dbReference type="ARBA" id="ARBA00006219"/>
    </source>
</evidence>
<dbReference type="EC" id="2.4.1.18" evidence="15"/>
<accession>A0A853DH66</accession>
<dbReference type="CDD" id="cd11322">
    <property type="entry name" value="AmyAc_Glg_BE"/>
    <property type="match status" value="1"/>
</dbReference>
<protein>
    <recommendedName>
        <fullName evidence="15">1,4-alpha-glucan branching enzyme GlgB</fullName>
        <ecNumber evidence="15">2.4.1.18</ecNumber>
    </recommendedName>
    <alternativeName>
        <fullName evidence="15">1,4-alpha-D-glucan:1,4-alpha-D-glucan 6-glucosyl-transferase</fullName>
    </alternativeName>
    <alternativeName>
        <fullName evidence="15">Alpha-(1-&gt;4)-glucan branching enzyme</fullName>
    </alternativeName>
    <alternativeName>
        <fullName evidence="15">Glycogen branching enzyme</fullName>
        <shortName evidence="15">BE</shortName>
    </alternativeName>
</protein>
<organism evidence="17 18">
    <name type="scientific">Allobranchiibius huperziae</name>
    <dbReference type="NCBI Taxonomy" id="1874116"/>
    <lineage>
        <taxon>Bacteria</taxon>
        <taxon>Bacillati</taxon>
        <taxon>Actinomycetota</taxon>
        <taxon>Actinomycetes</taxon>
        <taxon>Micrococcales</taxon>
        <taxon>Dermacoccaceae</taxon>
        <taxon>Allobranchiibius</taxon>
    </lineage>
</organism>
<dbReference type="InterPro" id="IPR006047">
    <property type="entry name" value="GH13_cat_dom"/>
</dbReference>
<evidence type="ECO:0000256" key="2">
    <source>
        <dbReference type="ARBA" id="ARBA00004964"/>
    </source>
</evidence>
<keyword evidence="12 15" id="KW-0320">Glycogen biosynthesis</keyword>
<keyword evidence="9" id="KW-0547">Nucleotide-binding</keyword>
<dbReference type="GO" id="GO:0003844">
    <property type="term" value="F:1,4-alpha-glucan branching enzyme activity"/>
    <property type="evidence" value="ECO:0007669"/>
    <property type="project" value="UniProtKB-UniRule"/>
</dbReference>
<evidence type="ECO:0000256" key="6">
    <source>
        <dbReference type="ARBA" id="ARBA00022600"/>
    </source>
</evidence>
<dbReference type="FunFam" id="2.60.40.10:FF:000169">
    <property type="entry name" value="1,4-alpha-glucan branching enzyme GlgB"/>
    <property type="match status" value="1"/>
</dbReference>
<evidence type="ECO:0000256" key="9">
    <source>
        <dbReference type="ARBA" id="ARBA00022741"/>
    </source>
</evidence>
<evidence type="ECO:0000256" key="7">
    <source>
        <dbReference type="ARBA" id="ARBA00022676"/>
    </source>
</evidence>
<dbReference type="Gene3D" id="2.60.40.10">
    <property type="entry name" value="Immunoglobulins"/>
    <property type="match status" value="2"/>
</dbReference>
<dbReference type="GO" id="GO:0043169">
    <property type="term" value="F:cation binding"/>
    <property type="evidence" value="ECO:0007669"/>
    <property type="project" value="InterPro"/>
</dbReference>
<dbReference type="InterPro" id="IPR014756">
    <property type="entry name" value="Ig_E-set"/>
</dbReference>
<dbReference type="InterPro" id="IPR011009">
    <property type="entry name" value="Kinase-like_dom_sf"/>
</dbReference>
<dbReference type="SUPFAM" id="SSF56112">
    <property type="entry name" value="Protein kinase-like (PK-like)"/>
    <property type="match status" value="1"/>
</dbReference>
<dbReference type="NCBIfam" id="NF003811">
    <property type="entry name" value="PRK05402.1"/>
    <property type="match status" value="1"/>
</dbReference>
<comment type="catalytic activity">
    <reaction evidence="14">
        <text>D-maltose + ATP = alpha-maltose 1-phosphate + ADP + H(+)</text>
        <dbReference type="Rhea" id="RHEA:31915"/>
        <dbReference type="ChEBI" id="CHEBI:15378"/>
        <dbReference type="ChEBI" id="CHEBI:17306"/>
        <dbReference type="ChEBI" id="CHEBI:30616"/>
        <dbReference type="ChEBI" id="CHEBI:63576"/>
        <dbReference type="ChEBI" id="CHEBI:456216"/>
        <dbReference type="EC" id="2.7.1.175"/>
    </reaction>
</comment>
<comment type="pathway">
    <text evidence="2 15">Glycan biosynthesis; glycogen biosynthesis.</text>
</comment>
<dbReference type="Gene3D" id="3.20.20.80">
    <property type="entry name" value="Glycosidases"/>
    <property type="match status" value="1"/>
</dbReference>
<comment type="catalytic activity">
    <reaction evidence="1 15">
        <text>Transfers a segment of a (1-&gt;4)-alpha-D-glucan chain to a primary hydroxy group in a similar glucan chain.</text>
        <dbReference type="EC" id="2.4.1.18"/>
    </reaction>
</comment>
<dbReference type="InterPro" id="IPR006048">
    <property type="entry name" value="A-amylase/branching_C"/>
</dbReference>
<comment type="function">
    <text evidence="15">Catalyzes the formation of the alpha-1,6-glucosidic linkages in glycogen by scission of a 1,4-alpha-linked oligosaccharide from growing alpha-1,4-glucan chains and the subsequent attachment of the oligosaccharide to the alpha-1,6 position.</text>
</comment>
<evidence type="ECO:0000259" key="16">
    <source>
        <dbReference type="SMART" id="SM00642"/>
    </source>
</evidence>
<dbReference type="UniPathway" id="UPA00164"/>
<dbReference type="InterPro" id="IPR013783">
    <property type="entry name" value="Ig-like_fold"/>
</dbReference>
<dbReference type="FunFam" id="2.60.40.1180:FF:000002">
    <property type="entry name" value="1,4-alpha-glucan branching enzyme GlgB"/>
    <property type="match status" value="1"/>
</dbReference>
<dbReference type="GO" id="GO:0005829">
    <property type="term" value="C:cytosol"/>
    <property type="evidence" value="ECO:0007669"/>
    <property type="project" value="TreeGrafter"/>
</dbReference>
<comment type="subunit">
    <text evidence="5 15">Monomer.</text>
</comment>
<evidence type="ECO:0000256" key="5">
    <source>
        <dbReference type="ARBA" id="ARBA00011245"/>
    </source>
</evidence>